<evidence type="ECO:0000313" key="3">
    <source>
        <dbReference type="Proteomes" id="UP001485043"/>
    </source>
</evidence>
<sequence length="699" mass="72969">MHSRKRDPSSQGSSHIKTQGASTVPATGYVLCHPPALRPADDALLIKRTSFPAKIRQPSGQTPLAPSGQNLQRPKRPPFPNSCTRSSTPAAAPELAAGTGLLPGSHSCIVAAEEVTPEQARHTAFTTDLLEGYTFTSGCRHAIQSRTDGASAMLTPSPFLLQPSSLGSQHSQGPCRDVRRPVHSQQGSLEGLERDALPQVAQLSHRSQQKPEWGQRSPAQRAAALPQRSQRSKGLIRATQAAQEPRQTCQASTSFHTPSDAATFVPQPRLGRLDSASIPVLLQPSQMCNPLPMISGSWATQHHIPDGLQGGISPLQHDSRQTTQSGLDPLRLGNPPILRKWVRKVSSAGPATGHTDPGNENMSNIPARLAPCPHVSGLSVSSGSICNNETASQTCPQLWCQGAGSKGTPVNKKPLMAPSQGVPAGSGSKRGGLTPLMLPVHPLLASCPESMLDMDWADGARATHRSSGIAPDGGLLGRPSGFSTNPSIPYAGGSALAPAGFGAASPGSSSGASEKSEEWSIAAGHEQSPTKAMSPATTGLQGSAKLSSPVKGMKLVGVLDEHSQQNGAGFQPQVLTVFPMRVSKRDLQDLRGLPAANSSHTCRPSEDLARKLPPAEPAAAAPLMTNPAFDLYEVQPAHAPLLNNPTFEGIGALAHVKRPLASAPSAGWGDVSSYSPLPATFSSAPRQVGAFTSCLTHIA</sequence>
<dbReference type="EMBL" id="JALJOV010000476">
    <property type="protein sequence ID" value="KAK9863403.1"/>
    <property type="molecule type" value="Genomic_DNA"/>
</dbReference>
<feature type="compositionally biased region" description="Polar residues" evidence="1">
    <location>
        <begin position="162"/>
        <end position="172"/>
    </location>
</feature>
<feature type="region of interest" description="Disordered" evidence="1">
    <location>
        <begin position="501"/>
        <end position="545"/>
    </location>
</feature>
<dbReference type="AlphaFoldDB" id="A0AAW1T3F2"/>
<dbReference type="Proteomes" id="UP001485043">
    <property type="component" value="Unassembled WGS sequence"/>
</dbReference>
<name>A0AAW1T3F2_9CHLO</name>
<protein>
    <submittedName>
        <fullName evidence="2">Uncharacterized protein</fullName>
    </submittedName>
</protein>
<feature type="region of interest" description="Disordered" evidence="1">
    <location>
        <begin position="1"/>
        <end position="32"/>
    </location>
</feature>
<feature type="region of interest" description="Disordered" evidence="1">
    <location>
        <begin position="52"/>
        <end position="90"/>
    </location>
</feature>
<evidence type="ECO:0000313" key="2">
    <source>
        <dbReference type="EMBL" id="KAK9863403.1"/>
    </source>
</evidence>
<feature type="compositionally biased region" description="Polar residues" evidence="1">
    <location>
        <begin position="58"/>
        <end position="72"/>
    </location>
</feature>
<feature type="compositionally biased region" description="Polar residues" evidence="1">
    <location>
        <begin position="527"/>
        <end position="545"/>
    </location>
</feature>
<feature type="region of interest" description="Disordered" evidence="1">
    <location>
        <begin position="154"/>
        <end position="235"/>
    </location>
</feature>
<organism evidence="2 3">
    <name type="scientific">Apatococcus fuscideae</name>
    <dbReference type="NCBI Taxonomy" id="2026836"/>
    <lineage>
        <taxon>Eukaryota</taxon>
        <taxon>Viridiplantae</taxon>
        <taxon>Chlorophyta</taxon>
        <taxon>core chlorophytes</taxon>
        <taxon>Trebouxiophyceae</taxon>
        <taxon>Chlorellales</taxon>
        <taxon>Chlorellaceae</taxon>
        <taxon>Apatococcus</taxon>
    </lineage>
</organism>
<accession>A0AAW1T3F2</accession>
<reference evidence="2 3" key="1">
    <citation type="journal article" date="2024" name="Nat. Commun.">
        <title>Phylogenomics reveals the evolutionary origins of lichenization in chlorophyte algae.</title>
        <authorList>
            <person name="Puginier C."/>
            <person name="Libourel C."/>
            <person name="Otte J."/>
            <person name="Skaloud P."/>
            <person name="Haon M."/>
            <person name="Grisel S."/>
            <person name="Petersen M."/>
            <person name="Berrin J.G."/>
            <person name="Delaux P.M."/>
            <person name="Dal Grande F."/>
            <person name="Keller J."/>
        </authorList>
    </citation>
    <scope>NUCLEOTIDE SEQUENCE [LARGE SCALE GENOMIC DNA]</scope>
    <source>
        <strain evidence="2 3">SAG 2523</strain>
    </source>
</reference>
<feature type="compositionally biased region" description="Polar residues" evidence="1">
    <location>
        <begin position="9"/>
        <end position="25"/>
    </location>
</feature>
<evidence type="ECO:0000256" key="1">
    <source>
        <dbReference type="SAM" id="MobiDB-lite"/>
    </source>
</evidence>
<keyword evidence="3" id="KW-1185">Reference proteome</keyword>
<comment type="caution">
    <text evidence="2">The sequence shown here is derived from an EMBL/GenBank/DDBJ whole genome shotgun (WGS) entry which is preliminary data.</text>
</comment>
<proteinExistence type="predicted"/>
<feature type="compositionally biased region" description="Low complexity" evidence="1">
    <location>
        <begin position="501"/>
        <end position="513"/>
    </location>
</feature>
<gene>
    <name evidence="2" type="ORF">WJX84_011666</name>
</gene>